<evidence type="ECO:0000256" key="1">
    <source>
        <dbReference type="SAM" id="MobiDB-lite"/>
    </source>
</evidence>
<reference evidence="2 3" key="1">
    <citation type="journal article" date="2012" name="Genome Biol.">
        <title>Genome and low-iron response of an oceanic diatom adapted to chronic iron limitation.</title>
        <authorList>
            <person name="Lommer M."/>
            <person name="Specht M."/>
            <person name="Roy A.S."/>
            <person name="Kraemer L."/>
            <person name="Andreson R."/>
            <person name="Gutowska M.A."/>
            <person name="Wolf J."/>
            <person name="Bergner S.V."/>
            <person name="Schilhabel M.B."/>
            <person name="Klostermeier U.C."/>
            <person name="Beiko R.G."/>
            <person name="Rosenstiel P."/>
            <person name="Hippler M."/>
            <person name="Laroche J."/>
        </authorList>
    </citation>
    <scope>NUCLEOTIDE SEQUENCE [LARGE SCALE GENOMIC DNA]</scope>
    <source>
        <strain evidence="2 3">CCMP1005</strain>
    </source>
</reference>
<sequence length="174" mass="17655">MFDRSSIRGTRKGAAAARTAPGRRRGEEPMAAGDGGEGQRAESPSSATTGRPSPPPGPVPVVLPAGRDGRTRTAGEGEGRTTRPRPGLGPWRKTAASPSPGPGGSEETGRDGSEGRGTGTACEERAAERAVPPGRASVPSVTGGGGPTPDRPHPAQEAPTRRDSRRGRVSEGEP</sequence>
<evidence type="ECO:0000313" key="3">
    <source>
        <dbReference type="Proteomes" id="UP000266841"/>
    </source>
</evidence>
<comment type="caution">
    <text evidence="2">The sequence shown here is derived from an EMBL/GenBank/DDBJ whole genome shotgun (WGS) entry which is preliminary data.</text>
</comment>
<dbReference type="EMBL" id="AGNL01026104">
    <property type="protein sequence ID" value="EJK58139.1"/>
    <property type="molecule type" value="Genomic_DNA"/>
</dbReference>
<gene>
    <name evidence="2" type="ORF">THAOC_21761</name>
</gene>
<keyword evidence="3" id="KW-1185">Reference proteome</keyword>
<proteinExistence type="predicted"/>
<accession>K0S0B8</accession>
<dbReference type="Proteomes" id="UP000266841">
    <property type="component" value="Unassembled WGS sequence"/>
</dbReference>
<feature type="compositionally biased region" description="Pro residues" evidence="1">
    <location>
        <begin position="52"/>
        <end position="61"/>
    </location>
</feature>
<organism evidence="2 3">
    <name type="scientific">Thalassiosira oceanica</name>
    <name type="common">Marine diatom</name>
    <dbReference type="NCBI Taxonomy" id="159749"/>
    <lineage>
        <taxon>Eukaryota</taxon>
        <taxon>Sar</taxon>
        <taxon>Stramenopiles</taxon>
        <taxon>Ochrophyta</taxon>
        <taxon>Bacillariophyta</taxon>
        <taxon>Coscinodiscophyceae</taxon>
        <taxon>Thalassiosirophycidae</taxon>
        <taxon>Thalassiosirales</taxon>
        <taxon>Thalassiosiraceae</taxon>
        <taxon>Thalassiosira</taxon>
    </lineage>
</organism>
<evidence type="ECO:0000313" key="2">
    <source>
        <dbReference type="EMBL" id="EJK58139.1"/>
    </source>
</evidence>
<feature type="compositionally biased region" description="Basic and acidic residues" evidence="1">
    <location>
        <begin position="150"/>
        <end position="174"/>
    </location>
</feature>
<name>K0S0B8_THAOC</name>
<feature type="region of interest" description="Disordered" evidence="1">
    <location>
        <begin position="1"/>
        <end position="174"/>
    </location>
</feature>
<feature type="compositionally biased region" description="Basic and acidic residues" evidence="1">
    <location>
        <begin position="67"/>
        <end position="81"/>
    </location>
</feature>
<dbReference type="AlphaFoldDB" id="K0S0B8"/>
<protein>
    <submittedName>
        <fullName evidence="2">Uncharacterized protein</fullName>
    </submittedName>
</protein>